<dbReference type="InterPro" id="IPR000182">
    <property type="entry name" value="GNAT_dom"/>
</dbReference>
<dbReference type="EMBL" id="ADZX01000938">
    <property type="protein sequence ID" value="EFK94963.1"/>
    <property type="molecule type" value="Genomic_DNA"/>
</dbReference>
<dbReference type="Pfam" id="PF00583">
    <property type="entry name" value="Acetyltransf_1"/>
    <property type="match status" value="1"/>
</dbReference>
<dbReference type="GO" id="GO:0016747">
    <property type="term" value="F:acyltransferase activity, transferring groups other than amino-acyl groups"/>
    <property type="evidence" value="ECO:0007669"/>
    <property type="project" value="InterPro"/>
</dbReference>
<feature type="domain" description="N-acetyltransferase" evidence="1">
    <location>
        <begin position="1"/>
        <end position="110"/>
    </location>
</feature>
<accession>D9PNA2</accession>
<dbReference type="Gene3D" id="3.40.630.30">
    <property type="match status" value="1"/>
</dbReference>
<organism evidence="2">
    <name type="scientific">sediment metagenome</name>
    <dbReference type="NCBI Taxonomy" id="749907"/>
    <lineage>
        <taxon>unclassified sequences</taxon>
        <taxon>metagenomes</taxon>
        <taxon>ecological metagenomes</taxon>
    </lineage>
</organism>
<dbReference type="AlphaFoldDB" id="D9PNA2"/>
<keyword evidence="2" id="KW-0808">Transferase</keyword>
<dbReference type="InterPro" id="IPR016181">
    <property type="entry name" value="Acyl_CoA_acyltransferase"/>
</dbReference>
<name>D9PNA2_9ZZZZ</name>
<dbReference type="CDD" id="cd04301">
    <property type="entry name" value="NAT_SF"/>
    <property type="match status" value="1"/>
</dbReference>
<protein>
    <submittedName>
        <fullName evidence="2">GCN5-related N-acetyltransferase</fullName>
    </submittedName>
</protein>
<dbReference type="PROSITE" id="PS51186">
    <property type="entry name" value="GNAT"/>
    <property type="match status" value="1"/>
</dbReference>
<sequence>MAEVLILSRRELMPFAPSAHTDDAVRDWVATRLLPGGGVTVAEFEGRIVGVLAGSRQAPAAWIEQLYVHPAHVGAGVGSVLLAHALATLPQPLRLYTFQANLGARAFYER</sequence>
<comment type="caution">
    <text evidence="2">The sequence shown here is derived from an EMBL/GenBank/DDBJ whole genome shotgun (WGS) entry which is preliminary data.</text>
</comment>
<reference evidence="2" key="1">
    <citation type="submission" date="2010-07" db="EMBL/GenBank/DDBJ databases">
        <authorList>
            <consortium name="CONSOLIDER consortium CSD2007-00005"/>
            <person name="Guazzaroni M.-E."/>
            <person name="Richter M."/>
            <person name="Garcia-Salamanca A."/>
            <person name="Yarza P."/>
            <person name="Ferrer M."/>
        </authorList>
    </citation>
    <scope>NUCLEOTIDE SEQUENCE</scope>
</reference>
<proteinExistence type="predicted"/>
<reference evidence="2" key="2">
    <citation type="journal article" date="2011" name="Microb. Ecol.">
        <title>Taxonomic and Functional Metagenomic Profiling of the Microbial Community in the Anoxic Sediment of a Sub-saline Shallow Lake (Laguna de Carrizo, Central Spain).</title>
        <authorList>
            <person name="Ferrer M."/>
            <person name="Guazzaroni M.E."/>
            <person name="Richter M."/>
            <person name="Garcia-Salamanca A."/>
            <person name="Yarza P."/>
            <person name="Suarez-Suarez A."/>
            <person name="Solano J."/>
            <person name="Alcaide M."/>
            <person name="van Dillewijn P."/>
            <person name="Molina-Henares M.A."/>
            <person name="Lopez-Cortes N."/>
            <person name="Al-Ramahi Y."/>
            <person name="Guerrero C."/>
            <person name="Acosta A."/>
            <person name="de Eugenio L.I."/>
            <person name="Martinez V."/>
            <person name="Marques S."/>
            <person name="Rojo F."/>
            <person name="Santero E."/>
            <person name="Genilloud O."/>
            <person name="Perez-Perez J."/>
            <person name="Rossello-Mora R."/>
            <person name="Ramos J.L."/>
        </authorList>
    </citation>
    <scope>NUCLEOTIDE SEQUENCE</scope>
</reference>
<gene>
    <name evidence="2" type="ORF">LDC_3033</name>
</gene>
<feature type="non-terminal residue" evidence="2">
    <location>
        <position position="110"/>
    </location>
</feature>
<evidence type="ECO:0000313" key="2">
    <source>
        <dbReference type="EMBL" id="EFK94963.1"/>
    </source>
</evidence>
<evidence type="ECO:0000259" key="1">
    <source>
        <dbReference type="PROSITE" id="PS51186"/>
    </source>
</evidence>
<dbReference type="SUPFAM" id="SSF55729">
    <property type="entry name" value="Acyl-CoA N-acyltransferases (Nat)"/>
    <property type="match status" value="1"/>
</dbReference>